<accession>A0AB39UVG0</accession>
<dbReference type="InterPro" id="IPR022529">
    <property type="entry name" value="DUF3530"/>
</dbReference>
<dbReference type="Pfam" id="PF12048">
    <property type="entry name" value="DUF3530"/>
    <property type="match status" value="1"/>
</dbReference>
<evidence type="ECO:0000313" key="2">
    <source>
        <dbReference type="EMBL" id="XDT71989.1"/>
    </source>
</evidence>
<protein>
    <submittedName>
        <fullName evidence="2">DUF3530 family protein</fullName>
    </submittedName>
</protein>
<sequence>MGIRNVAKRSGQGLRWWIALATVLGSLWGAPLQAEETPAQPQPEAAGGAAEGDGTQAADQGAETGADEEPASEDGGTAAPVVHPRPGYDVPRAMVNPEWNLLEGLAREVRGGEFVRLGQDGPAAPALYWPAVAEKNEGGALILVPVGEGWTVQGLTARLAARLPEAGWHALMVGLADPVPAIPDRVLPAKVAIRPKPADSEAEEDAADEADGSTASDETANNAPAQEDSASGSQPETGDGEQPAADKAVDIDVAKGEGPAAEGAVPDASPAPADGAVAKPVAKSPDNAARLALAFDELLRRGLANTAVIALDTGVPAALAGLAARPEIPERGLVLVLVNARFADWQRWTRKQPQLSRLAVLDIYDRDRSELVAQARLRQQSARRLKFARYDVYPMSAPGLGRGSERLARKVTRWLLEVAPGEDRILNDSGGA</sequence>
<feature type="compositionally biased region" description="Polar residues" evidence="1">
    <location>
        <begin position="219"/>
        <end position="236"/>
    </location>
</feature>
<gene>
    <name evidence="2" type="ORF">AAIA72_14495</name>
</gene>
<dbReference type="RefSeq" id="WP_369601010.1">
    <property type="nucleotide sequence ID" value="NZ_CP154858.1"/>
</dbReference>
<name>A0AB39UVG0_9GAMM</name>
<evidence type="ECO:0000256" key="1">
    <source>
        <dbReference type="SAM" id="MobiDB-lite"/>
    </source>
</evidence>
<dbReference type="KEGG" id="tcd:AAIA72_14495"/>
<reference evidence="2" key="1">
    <citation type="submission" date="2024-05" db="EMBL/GenBank/DDBJ databases">
        <title>Genome sequencing of novel strain.</title>
        <authorList>
            <person name="Ganbat D."/>
            <person name="Ganbat S."/>
            <person name="Lee S.-J."/>
        </authorList>
    </citation>
    <scope>NUCLEOTIDE SEQUENCE</scope>
    <source>
        <strain evidence="2">SMD15-11</strain>
    </source>
</reference>
<organism evidence="2">
    <name type="scientific">Thermohahella caldifontis</name>
    <dbReference type="NCBI Taxonomy" id="3142973"/>
    <lineage>
        <taxon>Bacteria</taxon>
        <taxon>Pseudomonadati</taxon>
        <taxon>Pseudomonadota</taxon>
        <taxon>Gammaproteobacteria</taxon>
        <taxon>Oceanospirillales</taxon>
        <taxon>Hahellaceae</taxon>
        <taxon>Thermohahella</taxon>
    </lineage>
</organism>
<proteinExistence type="predicted"/>
<feature type="region of interest" description="Disordered" evidence="1">
    <location>
        <begin position="257"/>
        <end position="283"/>
    </location>
</feature>
<feature type="compositionally biased region" description="Low complexity" evidence="1">
    <location>
        <begin position="35"/>
        <end position="63"/>
    </location>
</feature>
<dbReference type="EMBL" id="CP154858">
    <property type="protein sequence ID" value="XDT71989.1"/>
    <property type="molecule type" value="Genomic_DNA"/>
</dbReference>
<dbReference type="AlphaFoldDB" id="A0AB39UVG0"/>
<feature type="region of interest" description="Disordered" evidence="1">
    <location>
        <begin position="194"/>
        <end position="245"/>
    </location>
</feature>
<feature type="compositionally biased region" description="Acidic residues" evidence="1">
    <location>
        <begin position="200"/>
        <end position="211"/>
    </location>
</feature>
<feature type="region of interest" description="Disordered" evidence="1">
    <location>
        <begin position="35"/>
        <end position="85"/>
    </location>
</feature>